<dbReference type="OrthoDB" id="4398318at2"/>
<dbReference type="AlphaFoldDB" id="A0A5C5RAQ2"/>
<dbReference type="RefSeq" id="WP_146560697.1">
    <property type="nucleotide sequence ID" value="NZ_VIGW01000004.1"/>
</dbReference>
<comment type="caution">
    <text evidence="2">The sequence shown here is derived from an EMBL/GenBank/DDBJ whole genome shotgun (WGS) entry which is preliminary data.</text>
</comment>
<evidence type="ECO:0000313" key="2">
    <source>
        <dbReference type="EMBL" id="TWS19373.1"/>
    </source>
</evidence>
<dbReference type="InterPro" id="IPR055797">
    <property type="entry name" value="DUF7373"/>
</dbReference>
<gene>
    <name evidence="2" type="ORF">FK529_09210</name>
</gene>
<name>A0A5C5RAQ2_9ACTN</name>
<accession>A0A5C5RAQ2</accession>
<proteinExistence type="predicted"/>
<dbReference type="Pfam" id="PF24088">
    <property type="entry name" value="DUF7373"/>
    <property type="match status" value="1"/>
</dbReference>
<dbReference type="Proteomes" id="UP000317291">
    <property type="component" value="Unassembled WGS sequence"/>
</dbReference>
<sequence length="393" mass="41022">MTAAALCAVLAGCSTVEGIPVADPSVEAAFKLDTGNYPTTPRVVKAVTPADAWQQEGFRIGDSVISPWDVDSSLTGTTVGEGGELVGPVWMPAQLGANGLALPMTTEMLDAFKSSPFQAGFVAAAQNADKTKVFRAALFRYPSADAVRTVVDAAVAKNPTPGTQNLVPGAVTLMVTGTSGGDTVTVGIAKGAMLALLSLTSATTNVDATKAILTKAVQLQTPKIDEYKPSPSSGAMPNVPMDRDGIMSRTLASRPGSDYNNALSPEFNWTDGYSTAGTFARLLVQNRGVDTRWGVDLVGRTSFVSVLRLPNEQKAGEYIQTDALNPSPGNPFATVPGINSSLARCYSGSTRDRVVHTCAVHGRYVAYTVGTTLQRVMQAASAEYLILKAAGPN</sequence>
<organism evidence="2 3">
    <name type="scientific">Tsukamurella asaccharolytica</name>
    <dbReference type="NCBI Taxonomy" id="2592067"/>
    <lineage>
        <taxon>Bacteria</taxon>
        <taxon>Bacillati</taxon>
        <taxon>Actinomycetota</taxon>
        <taxon>Actinomycetes</taxon>
        <taxon>Mycobacteriales</taxon>
        <taxon>Tsukamurellaceae</taxon>
        <taxon>Tsukamurella</taxon>
    </lineage>
</organism>
<reference evidence="2 3" key="1">
    <citation type="submission" date="2019-06" db="EMBL/GenBank/DDBJ databases">
        <title>Tsukamurella conjunctivitidis sp. nov., Tsukamurella assacharolytica sp. nov. and Tsukamurella sputae sp. nov. isolated from patients with conjunctivitis, bacteraemia (lymphoma) and respiratory infection (sputum) in Hong Kong.</title>
        <authorList>
            <person name="Teng J.L.L."/>
            <person name="Lee H.H."/>
            <person name="Fong J.Y.H."/>
            <person name="Fok K.M.N."/>
            <person name="Lau S.K.P."/>
            <person name="Woo P.C.Y."/>
        </authorList>
    </citation>
    <scope>NUCLEOTIDE SEQUENCE [LARGE SCALE GENOMIC DNA]</scope>
    <source>
        <strain evidence="2 3">HKU71</strain>
    </source>
</reference>
<feature type="domain" description="DUF7373" evidence="1">
    <location>
        <begin position="46"/>
        <end position="232"/>
    </location>
</feature>
<evidence type="ECO:0000313" key="3">
    <source>
        <dbReference type="Proteomes" id="UP000317291"/>
    </source>
</evidence>
<keyword evidence="3" id="KW-1185">Reference proteome</keyword>
<protein>
    <recommendedName>
        <fullName evidence="1">DUF7373 domain-containing protein</fullName>
    </recommendedName>
</protein>
<evidence type="ECO:0000259" key="1">
    <source>
        <dbReference type="Pfam" id="PF24088"/>
    </source>
</evidence>
<dbReference type="EMBL" id="VIGW01000004">
    <property type="protein sequence ID" value="TWS19373.1"/>
    <property type="molecule type" value="Genomic_DNA"/>
</dbReference>